<evidence type="ECO:0000313" key="1">
    <source>
        <dbReference type="EMBL" id="KAK8887314.1"/>
    </source>
</evidence>
<proteinExistence type="predicted"/>
<name>A0ABR2K891_9EUKA</name>
<accession>A0ABR2K891</accession>
<evidence type="ECO:0000313" key="2">
    <source>
        <dbReference type="Proteomes" id="UP001470230"/>
    </source>
</evidence>
<dbReference type="EMBL" id="JAPFFF010000006">
    <property type="protein sequence ID" value="KAK8887314.1"/>
    <property type="molecule type" value="Genomic_DNA"/>
</dbReference>
<protein>
    <submittedName>
        <fullName evidence="1">Uncharacterized protein</fullName>
    </submittedName>
</protein>
<organism evidence="1 2">
    <name type="scientific">Tritrichomonas musculus</name>
    <dbReference type="NCBI Taxonomy" id="1915356"/>
    <lineage>
        <taxon>Eukaryota</taxon>
        <taxon>Metamonada</taxon>
        <taxon>Parabasalia</taxon>
        <taxon>Tritrichomonadida</taxon>
        <taxon>Tritrichomonadidae</taxon>
        <taxon>Tritrichomonas</taxon>
    </lineage>
</organism>
<gene>
    <name evidence="1" type="ORF">M9Y10_038352</name>
</gene>
<reference evidence="1 2" key="1">
    <citation type="submission" date="2024-04" db="EMBL/GenBank/DDBJ databases">
        <title>Tritrichomonas musculus Genome.</title>
        <authorList>
            <person name="Alves-Ferreira E."/>
            <person name="Grigg M."/>
            <person name="Lorenzi H."/>
            <person name="Galac M."/>
        </authorList>
    </citation>
    <scope>NUCLEOTIDE SEQUENCE [LARGE SCALE GENOMIC DNA]</scope>
    <source>
        <strain evidence="1 2">EAF2021</strain>
    </source>
</reference>
<dbReference type="Proteomes" id="UP001470230">
    <property type="component" value="Unassembled WGS sequence"/>
</dbReference>
<comment type="caution">
    <text evidence="1">The sequence shown here is derived from an EMBL/GenBank/DDBJ whole genome shotgun (WGS) entry which is preliminary data.</text>
</comment>
<sequence length="91" mass="10723">MSKLLSKLSKSEILSLPGCRKYNSLTVRELKPIVKKSIRDLDFDFRGVHVSDYINRVKEIEEDQKKSDDELFKRISSKKDSLKKQKRSHEQ</sequence>
<keyword evidence="2" id="KW-1185">Reference proteome</keyword>